<accession>A0A432XZ52</accession>
<dbReference type="EMBL" id="PIPW01000001">
    <property type="protein sequence ID" value="RUO53999.1"/>
    <property type="molecule type" value="Genomic_DNA"/>
</dbReference>
<feature type="signal peptide" evidence="1">
    <location>
        <begin position="1"/>
        <end position="27"/>
    </location>
</feature>
<name>A0A432XZ52_9GAMM</name>
<dbReference type="CDD" id="cd16283">
    <property type="entry name" value="RomA-like_MBL-fold"/>
    <property type="match status" value="1"/>
</dbReference>
<reference evidence="4" key="1">
    <citation type="journal article" date="2018" name="Front. Microbiol.">
        <title>Genome-Based Analysis Reveals the Taxonomy and Diversity of the Family Idiomarinaceae.</title>
        <authorList>
            <person name="Liu Y."/>
            <person name="Lai Q."/>
            <person name="Shao Z."/>
        </authorList>
    </citation>
    <scope>NUCLEOTIDE SEQUENCE [LARGE SCALE GENOMIC DNA]</scope>
    <source>
        <strain evidence="4">BH195</strain>
    </source>
</reference>
<dbReference type="PROSITE" id="PS51257">
    <property type="entry name" value="PROKAR_LIPOPROTEIN"/>
    <property type="match status" value="1"/>
</dbReference>
<evidence type="ECO:0000256" key="1">
    <source>
        <dbReference type="SAM" id="SignalP"/>
    </source>
</evidence>
<dbReference type="SUPFAM" id="SSF56281">
    <property type="entry name" value="Metallo-hydrolase/oxidoreductase"/>
    <property type="match status" value="1"/>
</dbReference>
<dbReference type="InterPro" id="IPR001279">
    <property type="entry name" value="Metallo-B-lactamas"/>
</dbReference>
<feature type="domain" description="Metallo-beta-lactamase" evidence="2">
    <location>
        <begin position="103"/>
        <end position="300"/>
    </location>
</feature>
<comment type="caution">
    <text evidence="3">The sequence shown here is derived from an EMBL/GenBank/DDBJ whole genome shotgun (WGS) entry which is preliminary data.</text>
</comment>
<organism evidence="3 4">
    <name type="scientific">Pseudidiomarina halophila</name>
    <dbReference type="NCBI Taxonomy" id="1449799"/>
    <lineage>
        <taxon>Bacteria</taxon>
        <taxon>Pseudomonadati</taxon>
        <taxon>Pseudomonadota</taxon>
        <taxon>Gammaproteobacteria</taxon>
        <taxon>Alteromonadales</taxon>
        <taxon>Idiomarinaceae</taxon>
        <taxon>Pseudidiomarina</taxon>
    </lineage>
</organism>
<evidence type="ECO:0000259" key="2">
    <source>
        <dbReference type="Pfam" id="PF12706"/>
    </source>
</evidence>
<dbReference type="Proteomes" id="UP000287198">
    <property type="component" value="Unassembled WGS sequence"/>
</dbReference>
<gene>
    <name evidence="3" type="ORF">CWI69_00765</name>
</gene>
<evidence type="ECO:0000313" key="4">
    <source>
        <dbReference type="Proteomes" id="UP000287198"/>
    </source>
</evidence>
<dbReference type="AlphaFoldDB" id="A0A432XZ52"/>
<dbReference type="RefSeq" id="WP_126761007.1">
    <property type="nucleotide sequence ID" value="NZ_JBHLTZ010000004.1"/>
</dbReference>
<protein>
    <recommendedName>
        <fullName evidence="2">Metallo-beta-lactamase domain-containing protein</fullName>
    </recommendedName>
</protein>
<dbReference type="PANTHER" id="PTHR15032:SF4">
    <property type="entry name" value="N-ACYL-PHOSPHATIDYLETHANOLAMINE-HYDROLYZING PHOSPHOLIPASE D"/>
    <property type="match status" value="1"/>
</dbReference>
<evidence type="ECO:0000313" key="3">
    <source>
        <dbReference type="EMBL" id="RUO53999.1"/>
    </source>
</evidence>
<feature type="chain" id="PRO_5019307134" description="Metallo-beta-lactamase domain-containing protein" evidence="1">
    <location>
        <begin position="28"/>
        <end position="348"/>
    </location>
</feature>
<keyword evidence="4" id="KW-1185">Reference proteome</keyword>
<dbReference type="Pfam" id="PF12706">
    <property type="entry name" value="Lactamase_B_2"/>
    <property type="match status" value="1"/>
</dbReference>
<dbReference type="GO" id="GO:0005737">
    <property type="term" value="C:cytoplasm"/>
    <property type="evidence" value="ECO:0007669"/>
    <property type="project" value="TreeGrafter"/>
</dbReference>
<dbReference type="Gene3D" id="3.60.15.10">
    <property type="entry name" value="Ribonuclease Z/Hydroxyacylglutathione hydrolase-like"/>
    <property type="match status" value="1"/>
</dbReference>
<keyword evidence="1" id="KW-0732">Signal</keyword>
<dbReference type="InterPro" id="IPR036866">
    <property type="entry name" value="RibonucZ/Hydroxyglut_hydro"/>
</dbReference>
<dbReference type="OrthoDB" id="9805728at2"/>
<proteinExistence type="predicted"/>
<sequence>MRWIILLLVVIATSITLSSCTAPGAYADRNPYVENKDTDAIDFFMMRWFGDEEWADQHAEVEENPALVPMTDVSFARILQPGTKPQLTWLGHATFLLQYRGLNVLTDPILSERASPVSFTGPKRLTPAPLTTAELPPIDYVVISHNHYDHLDEETVAALGEDIIYLVPLGLTEWFVELGINAQQVREFDWWQQADFGALRITATPSQHWSARSLWDRNDTLWATWHIEIADWQVWFAGDTGYNSVQFKEIGQQFPQIDVALIPIGAYQPRWFMKPQHVNPEEAVQMHFDLGATQSYAMHWGTFQLAAESLAETHADYATALARHNLSEQTFSQLKIGETRISMPYKPK</sequence>
<dbReference type="PANTHER" id="PTHR15032">
    <property type="entry name" value="N-ACYL-PHOSPHATIDYLETHANOLAMINE-HYDROLYZING PHOSPHOLIPASE D"/>
    <property type="match status" value="1"/>
</dbReference>